<keyword evidence="1" id="KW-0645">Protease</keyword>
<dbReference type="InterPro" id="IPR028090">
    <property type="entry name" value="JAB_dom_prok"/>
</dbReference>
<feature type="domain" description="JAB" evidence="6">
    <location>
        <begin position="11"/>
        <end position="109"/>
    </location>
</feature>
<dbReference type="PANTHER" id="PTHR34858:SF1">
    <property type="entry name" value="CYSO-CYSTEINE PEPTIDASE"/>
    <property type="match status" value="1"/>
</dbReference>
<sequence>MGEIIIETAPQGVFKTIKKIAEGNLRNEVCGFVGFDKVKREHFVVKEAPNVAEDPVNFFLISPLDYLLFKEEYHLVGLFHSHLVGDEQPSEFDKKMAENCCNPFLIYSLNTQKINIYEPQNMECDVNILHRLKAVL</sequence>
<dbReference type="PANTHER" id="PTHR34858">
    <property type="entry name" value="CYSO-CYSTEINE PEPTIDASE"/>
    <property type="match status" value="1"/>
</dbReference>
<protein>
    <recommendedName>
        <fullName evidence="6">JAB domain-containing protein</fullName>
    </recommendedName>
</protein>
<proteinExistence type="predicted"/>
<keyword evidence="4" id="KW-0862">Zinc</keyword>
<dbReference type="Gene3D" id="3.40.140.10">
    <property type="entry name" value="Cytidine Deaminase, domain 2"/>
    <property type="match status" value="1"/>
</dbReference>
<evidence type="ECO:0000259" key="6">
    <source>
        <dbReference type="Pfam" id="PF14464"/>
    </source>
</evidence>
<keyword evidence="3" id="KW-0378">Hydrolase</keyword>
<gene>
    <name evidence="7" type="ORF">DCW74_16800</name>
</gene>
<keyword evidence="5" id="KW-0482">Metalloprotease</keyword>
<dbReference type="Pfam" id="PF14464">
    <property type="entry name" value="Prok-JAB"/>
    <property type="match status" value="1"/>
</dbReference>
<evidence type="ECO:0000256" key="5">
    <source>
        <dbReference type="ARBA" id="ARBA00023049"/>
    </source>
</evidence>
<dbReference type="SUPFAM" id="SSF102712">
    <property type="entry name" value="JAB1/MPN domain"/>
    <property type="match status" value="1"/>
</dbReference>
<reference evidence="7 8" key="1">
    <citation type="journal article" date="2018" name="Nat. Biotechnol.">
        <title>A standardized bacterial taxonomy based on genome phylogeny substantially revises the tree of life.</title>
        <authorList>
            <person name="Parks D.H."/>
            <person name="Chuvochina M."/>
            <person name="Waite D.W."/>
            <person name="Rinke C."/>
            <person name="Skarshewski A."/>
            <person name="Chaumeil P.A."/>
            <person name="Hugenholtz P."/>
        </authorList>
    </citation>
    <scope>NUCLEOTIDE SEQUENCE [LARGE SCALE GENOMIC DNA]</scope>
    <source>
        <strain evidence="7">UBA11978</strain>
    </source>
</reference>
<evidence type="ECO:0000313" key="8">
    <source>
        <dbReference type="Proteomes" id="UP000263517"/>
    </source>
</evidence>
<evidence type="ECO:0000256" key="3">
    <source>
        <dbReference type="ARBA" id="ARBA00022801"/>
    </source>
</evidence>
<evidence type="ECO:0000256" key="2">
    <source>
        <dbReference type="ARBA" id="ARBA00022723"/>
    </source>
</evidence>
<dbReference type="AlphaFoldDB" id="A0A350P7W1"/>
<name>A0A350P7W1_9ALTE</name>
<accession>A0A350P7W1</accession>
<dbReference type="GO" id="GO:0008235">
    <property type="term" value="F:metalloexopeptidase activity"/>
    <property type="evidence" value="ECO:0007669"/>
    <property type="project" value="TreeGrafter"/>
</dbReference>
<comment type="caution">
    <text evidence="7">The sequence shown here is derived from an EMBL/GenBank/DDBJ whole genome shotgun (WGS) entry which is preliminary data.</text>
</comment>
<dbReference type="EMBL" id="DNAN01000588">
    <property type="protein sequence ID" value="HAW77378.1"/>
    <property type="molecule type" value="Genomic_DNA"/>
</dbReference>
<dbReference type="GO" id="GO:0008270">
    <property type="term" value="F:zinc ion binding"/>
    <property type="evidence" value="ECO:0007669"/>
    <property type="project" value="TreeGrafter"/>
</dbReference>
<dbReference type="GO" id="GO:0006508">
    <property type="term" value="P:proteolysis"/>
    <property type="evidence" value="ECO:0007669"/>
    <property type="project" value="UniProtKB-KW"/>
</dbReference>
<organism evidence="7 8">
    <name type="scientific">Alteromonas australica</name>
    <dbReference type="NCBI Taxonomy" id="589873"/>
    <lineage>
        <taxon>Bacteria</taxon>
        <taxon>Pseudomonadati</taxon>
        <taxon>Pseudomonadota</taxon>
        <taxon>Gammaproteobacteria</taxon>
        <taxon>Alteromonadales</taxon>
        <taxon>Alteromonadaceae</taxon>
        <taxon>Alteromonas/Salinimonas group</taxon>
        <taxon>Alteromonas</taxon>
    </lineage>
</organism>
<dbReference type="Proteomes" id="UP000263517">
    <property type="component" value="Unassembled WGS sequence"/>
</dbReference>
<evidence type="ECO:0000256" key="1">
    <source>
        <dbReference type="ARBA" id="ARBA00022670"/>
    </source>
</evidence>
<evidence type="ECO:0000256" key="4">
    <source>
        <dbReference type="ARBA" id="ARBA00022833"/>
    </source>
</evidence>
<dbReference type="InterPro" id="IPR051929">
    <property type="entry name" value="VirAsm_ModProt"/>
</dbReference>
<evidence type="ECO:0000313" key="7">
    <source>
        <dbReference type="EMBL" id="HAW77378.1"/>
    </source>
</evidence>
<keyword evidence="2" id="KW-0479">Metal-binding</keyword>